<feature type="transmembrane region" description="Helical" evidence="8">
    <location>
        <begin position="49"/>
        <end position="78"/>
    </location>
</feature>
<feature type="transmembrane region" description="Helical" evidence="8">
    <location>
        <begin position="84"/>
        <end position="104"/>
    </location>
</feature>
<evidence type="ECO:0000256" key="4">
    <source>
        <dbReference type="ARBA" id="ARBA00022989"/>
    </source>
</evidence>
<dbReference type="GO" id="GO:0005886">
    <property type="term" value="C:plasma membrane"/>
    <property type="evidence" value="ECO:0007669"/>
    <property type="project" value="TreeGrafter"/>
</dbReference>
<feature type="transmembrane region" description="Helical" evidence="8">
    <location>
        <begin position="431"/>
        <end position="456"/>
    </location>
</feature>
<comment type="caution">
    <text evidence="9">The sequence shown here is derived from an EMBL/GenBank/DDBJ whole genome shotgun (WGS) entry which is preliminary data.</text>
</comment>
<evidence type="ECO:0000313" key="9">
    <source>
        <dbReference type="EMBL" id="KAK3100240.1"/>
    </source>
</evidence>
<protein>
    <recommendedName>
        <fullName evidence="11">Sodium/glucose cotransporter 5</fullName>
    </recommendedName>
</protein>
<feature type="transmembrane region" description="Helical" evidence="8">
    <location>
        <begin position="635"/>
        <end position="654"/>
    </location>
</feature>
<feature type="transmembrane region" description="Helical" evidence="8">
    <location>
        <begin position="291"/>
        <end position="313"/>
    </location>
</feature>
<feature type="compositionally biased region" description="Basic and acidic residues" evidence="7">
    <location>
        <begin position="561"/>
        <end position="575"/>
    </location>
</feature>
<comment type="subcellular location">
    <subcellularLocation>
        <location evidence="1">Membrane</location>
        <topology evidence="1">Multi-pass membrane protein</topology>
    </subcellularLocation>
</comment>
<dbReference type="PANTHER" id="PTHR11819:SF195">
    <property type="entry name" value="SODIUM_GLUCOSE COTRANSPORTER 4"/>
    <property type="match status" value="1"/>
</dbReference>
<evidence type="ECO:0000256" key="5">
    <source>
        <dbReference type="ARBA" id="ARBA00023136"/>
    </source>
</evidence>
<evidence type="ECO:0008006" key="11">
    <source>
        <dbReference type="Google" id="ProtNLM"/>
    </source>
</evidence>
<evidence type="ECO:0000256" key="2">
    <source>
        <dbReference type="ARBA" id="ARBA00006434"/>
    </source>
</evidence>
<keyword evidence="4 8" id="KW-1133">Transmembrane helix</keyword>
<evidence type="ECO:0000256" key="7">
    <source>
        <dbReference type="SAM" id="MobiDB-lite"/>
    </source>
</evidence>
<feature type="transmembrane region" description="Helical" evidence="8">
    <location>
        <begin position="360"/>
        <end position="380"/>
    </location>
</feature>
<dbReference type="Pfam" id="PF00474">
    <property type="entry name" value="SSF"/>
    <property type="match status" value="1"/>
</dbReference>
<feature type="transmembrane region" description="Helical" evidence="8">
    <location>
        <begin position="12"/>
        <end position="29"/>
    </location>
</feature>
<feature type="transmembrane region" description="Helical" evidence="8">
    <location>
        <begin position="125"/>
        <end position="150"/>
    </location>
</feature>
<proteinExistence type="inferred from homology"/>
<gene>
    <name evidence="9" type="ORF">FSP39_016835</name>
</gene>
<dbReference type="AlphaFoldDB" id="A0AA88YN23"/>
<dbReference type="InterPro" id="IPR038377">
    <property type="entry name" value="Na/Glc_symporter_sf"/>
</dbReference>
<comment type="similarity">
    <text evidence="2 6">Belongs to the sodium:solute symporter (SSF) (TC 2.A.21) family.</text>
</comment>
<organism evidence="9 10">
    <name type="scientific">Pinctada imbricata</name>
    <name type="common">Atlantic pearl-oyster</name>
    <name type="synonym">Pinctada martensii</name>
    <dbReference type="NCBI Taxonomy" id="66713"/>
    <lineage>
        <taxon>Eukaryota</taxon>
        <taxon>Metazoa</taxon>
        <taxon>Spiralia</taxon>
        <taxon>Lophotrochozoa</taxon>
        <taxon>Mollusca</taxon>
        <taxon>Bivalvia</taxon>
        <taxon>Autobranchia</taxon>
        <taxon>Pteriomorphia</taxon>
        <taxon>Pterioida</taxon>
        <taxon>Pterioidea</taxon>
        <taxon>Pteriidae</taxon>
        <taxon>Pinctada</taxon>
    </lineage>
</organism>
<evidence type="ECO:0000313" key="10">
    <source>
        <dbReference type="Proteomes" id="UP001186944"/>
    </source>
</evidence>
<feature type="transmembrane region" description="Helical" evidence="8">
    <location>
        <begin position="507"/>
        <end position="529"/>
    </location>
</feature>
<dbReference type="Gene3D" id="1.20.1730.10">
    <property type="entry name" value="Sodium/glucose cotransporter"/>
    <property type="match status" value="1"/>
</dbReference>
<dbReference type="PROSITE" id="PS50283">
    <property type="entry name" value="NA_SOLUT_SYMP_3"/>
    <property type="match status" value="1"/>
</dbReference>
<dbReference type="PANTHER" id="PTHR11819">
    <property type="entry name" value="SOLUTE CARRIER FAMILY 5"/>
    <property type="match status" value="1"/>
</dbReference>
<evidence type="ECO:0000256" key="3">
    <source>
        <dbReference type="ARBA" id="ARBA00022692"/>
    </source>
</evidence>
<evidence type="ECO:0000256" key="6">
    <source>
        <dbReference type="RuleBase" id="RU362091"/>
    </source>
</evidence>
<dbReference type="NCBIfam" id="TIGR00813">
    <property type="entry name" value="sss"/>
    <property type="match status" value="1"/>
</dbReference>
<reference evidence="9" key="1">
    <citation type="submission" date="2019-08" db="EMBL/GenBank/DDBJ databases">
        <title>The improved chromosome-level genome for the pearl oyster Pinctada fucata martensii using PacBio sequencing and Hi-C.</title>
        <authorList>
            <person name="Zheng Z."/>
        </authorList>
    </citation>
    <scope>NUCLEOTIDE SEQUENCE</scope>
    <source>
        <strain evidence="9">ZZ-2019</strain>
        <tissue evidence="9">Adductor muscle</tissue>
    </source>
</reference>
<keyword evidence="3 8" id="KW-0812">Transmembrane</keyword>
<dbReference type="Proteomes" id="UP001186944">
    <property type="component" value="Unassembled WGS sequence"/>
</dbReference>
<dbReference type="GO" id="GO:0005412">
    <property type="term" value="F:D-glucose:sodium symporter activity"/>
    <property type="evidence" value="ECO:0007669"/>
    <property type="project" value="TreeGrafter"/>
</dbReference>
<dbReference type="EMBL" id="VSWD01000006">
    <property type="protein sequence ID" value="KAK3100240.1"/>
    <property type="molecule type" value="Genomic_DNA"/>
</dbReference>
<feature type="region of interest" description="Disordered" evidence="7">
    <location>
        <begin position="548"/>
        <end position="575"/>
    </location>
</feature>
<dbReference type="InterPro" id="IPR001734">
    <property type="entry name" value="Na/solute_symporter"/>
</dbReference>
<evidence type="ECO:0000256" key="8">
    <source>
        <dbReference type="SAM" id="Phobius"/>
    </source>
</evidence>
<feature type="transmembrane region" description="Helical" evidence="8">
    <location>
        <begin position="156"/>
        <end position="183"/>
    </location>
</feature>
<sequence>MAENLFWEDYLLIGIYFAIVLAVGLWSTFRPNRGNAKGYFLAGKTMHWVPIGASIYASNIGAPMFTGLAGTAAASGIAVTIYEWHAVFFLIMLGWLFLPVYIACGAFTMPEYVRKRFGGHRLRMYVSFLALVGYILFNISGEIYTGAIFLRQMLDWNLYLCVSAILIVTAVYTTVGGLASVIYTDTLQTVVLVVGATILFFMSIIDVGGYSAMEQKYMMAVSNQTLHNQSFFSCGMPRSDSFHIFRDPLSADIPWTGALLGLSTLGLYAWDQDQIIVQRTLSAKNMVHAKAGSLLGAALKLTGFLLFVIPGMIARIKYREEVACSSPEVCYEFCKNKAGCSNVAYPLLVLRMLPTGLRGLMLAALLAALMSSLTSILNSASSIMTMDIWRQFRKRASEHELMIVGRVTVLILIGLSILWLPILEQTQGGMFWFYVQAVRSYLIPPLCMLFILGIFWKRTTEQGVFWGLMISLVVGIVRMVLDFYYTAPYCGSNEPDNRPEIITKVEFLHFATLLALFATIVMVMISLFTEPRPREKLHRVTWWTRHDEEEPELTDDEQEDEMTRQEDVKPDHSKPGQMEVEVKNKQGFGTRLKKGCRNWVFGTVEKPDRQLTEEDRLVMRKKMTSLHKASFWKKVLNISAVVVGTVTVFLLGYFH</sequence>
<feature type="compositionally biased region" description="Acidic residues" evidence="7">
    <location>
        <begin position="549"/>
        <end position="560"/>
    </location>
</feature>
<feature type="transmembrane region" description="Helical" evidence="8">
    <location>
        <begin position="253"/>
        <end position="270"/>
    </location>
</feature>
<feature type="transmembrane region" description="Helical" evidence="8">
    <location>
        <begin position="401"/>
        <end position="419"/>
    </location>
</feature>
<feature type="transmembrane region" description="Helical" evidence="8">
    <location>
        <begin position="190"/>
        <end position="213"/>
    </location>
</feature>
<keyword evidence="10" id="KW-1185">Reference proteome</keyword>
<accession>A0AA88YN23</accession>
<name>A0AA88YN23_PINIB</name>
<evidence type="ECO:0000256" key="1">
    <source>
        <dbReference type="ARBA" id="ARBA00004141"/>
    </source>
</evidence>
<keyword evidence="5 8" id="KW-0472">Membrane</keyword>
<feature type="transmembrane region" description="Helical" evidence="8">
    <location>
        <begin position="463"/>
        <end position="487"/>
    </location>
</feature>